<evidence type="ECO:0000313" key="8">
    <source>
        <dbReference type="Proteomes" id="UP000604117"/>
    </source>
</evidence>
<protein>
    <recommendedName>
        <fullName evidence="6">Peptidase S8/S53 domain-containing protein</fullName>
    </recommendedName>
</protein>
<keyword evidence="8" id="KW-1185">Reference proteome</keyword>
<dbReference type="InterPro" id="IPR015500">
    <property type="entry name" value="Peptidase_S8_subtilisin-rel"/>
</dbReference>
<feature type="active site" description="Charge relay system" evidence="5">
    <location>
        <position position="346"/>
    </location>
</feature>
<dbReference type="Pfam" id="PF00082">
    <property type="entry name" value="Peptidase_S8"/>
    <property type="match status" value="1"/>
</dbReference>
<evidence type="ECO:0000256" key="1">
    <source>
        <dbReference type="ARBA" id="ARBA00011073"/>
    </source>
</evidence>
<dbReference type="InterPro" id="IPR050131">
    <property type="entry name" value="Peptidase_S8_subtilisin-like"/>
</dbReference>
<evidence type="ECO:0000256" key="5">
    <source>
        <dbReference type="PROSITE-ProRule" id="PRU01240"/>
    </source>
</evidence>
<name>A0ABQ4D5N7_9ACTN</name>
<dbReference type="Proteomes" id="UP000604117">
    <property type="component" value="Unassembled WGS sequence"/>
</dbReference>
<dbReference type="PRINTS" id="PR00723">
    <property type="entry name" value="SUBTILISIN"/>
</dbReference>
<evidence type="ECO:0000313" key="7">
    <source>
        <dbReference type="EMBL" id="GIF78427.1"/>
    </source>
</evidence>
<proteinExistence type="inferred from homology"/>
<dbReference type="PROSITE" id="PS51892">
    <property type="entry name" value="SUBTILASE"/>
    <property type="match status" value="1"/>
</dbReference>
<evidence type="ECO:0000256" key="4">
    <source>
        <dbReference type="ARBA" id="ARBA00022825"/>
    </source>
</evidence>
<dbReference type="InterPro" id="IPR000209">
    <property type="entry name" value="Peptidase_S8/S53_dom"/>
</dbReference>
<comment type="similarity">
    <text evidence="1 5">Belongs to the peptidase S8 family.</text>
</comment>
<dbReference type="InterPro" id="IPR036852">
    <property type="entry name" value="Peptidase_S8/S53_dom_sf"/>
</dbReference>
<organism evidence="7 8">
    <name type="scientific">Asanoa siamensis</name>
    <dbReference type="NCBI Taxonomy" id="926357"/>
    <lineage>
        <taxon>Bacteria</taxon>
        <taxon>Bacillati</taxon>
        <taxon>Actinomycetota</taxon>
        <taxon>Actinomycetes</taxon>
        <taxon>Micromonosporales</taxon>
        <taxon>Micromonosporaceae</taxon>
        <taxon>Asanoa</taxon>
    </lineage>
</organism>
<accession>A0ABQ4D5N7</accession>
<gene>
    <name evidence="7" type="ORF">Asi02nite_79450</name>
</gene>
<keyword evidence="4 5" id="KW-0720">Serine protease</keyword>
<feature type="active site" description="Charge relay system" evidence="5">
    <location>
        <position position="177"/>
    </location>
</feature>
<evidence type="ECO:0000256" key="3">
    <source>
        <dbReference type="ARBA" id="ARBA00022801"/>
    </source>
</evidence>
<keyword evidence="3 5" id="KW-0378">Hydrolase</keyword>
<dbReference type="PANTHER" id="PTHR43806:SF11">
    <property type="entry name" value="CEREVISIN-RELATED"/>
    <property type="match status" value="1"/>
</dbReference>
<evidence type="ECO:0000256" key="2">
    <source>
        <dbReference type="ARBA" id="ARBA00022670"/>
    </source>
</evidence>
<comment type="caution">
    <text evidence="7">The sequence shown here is derived from an EMBL/GenBank/DDBJ whole genome shotgun (WGS) entry which is preliminary data.</text>
</comment>
<keyword evidence="2 5" id="KW-0645">Protease</keyword>
<dbReference type="Gene3D" id="3.40.50.200">
    <property type="entry name" value="Peptidase S8/S53 domain"/>
    <property type="match status" value="1"/>
</dbReference>
<evidence type="ECO:0000259" key="6">
    <source>
        <dbReference type="Pfam" id="PF00082"/>
    </source>
</evidence>
<dbReference type="PANTHER" id="PTHR43806">
    <property type="entry name" value="PEPTIDASE S8"/>
    <property type="match status" value="1"/>
</dbReference>
<feature type="active site" description="Charge relay system" evidence="5">
    <location>
        <position position="145"/>
    </location>
</feature>
<dbReference type="EMBL" id="BONE01000142">
    <property type="protein sequence ID" value="GIF78427.1"/>
    <property type="molecule type" value="Genomic_DNA"/>
</dbReference>
<dbReference type="RefSeq" id="WP_203719253.1">
    <property type="nucleotide sequence ID" value="NZ_BONE01000142.1"/>
</dbReference>
<feature type="domain" description="Peptidase S8/S53" evidence="6">
    <location>
        <begin position="136"/>
        <end position="358"/>
    </location>
</feature>
<sequence length="393" mass="40999">MNDFIEPSDDLSAGGLVVDLPHRDLVLRRLHETARPLVRVGQVAQHNGLDLCRIGLESVSADGDISDLGSDAILAVLDDLRRGFAAQFDGWAPEMEADPEVTGIVGFLHTKPMSLTTELRTARGAGFTAMAAPDAGAGVRVAVLDVGLVKHPDLTNVSAAADGLVSAAPPLEPWMGHGTFVAGLIAQRAPACDIVVHKVLNLRGKATTWHTAVALADLAMPTDSERPYDIVNLSLGCRIGGPSGPLALRRAVQLHAGRRLLVAAAGNHGFTPRPATPVWPAAFPGVAAVGATHVDSTGTAVLSDITPRLPWVDYLALGSGVTSTFLPDTLTDGVDYDGFATWSGTSFAAANLSGAVAAELSKGGTPFAALDRVLRNPGYGVTRFDWRATDHAK</sequence>
<dbReference type="SUPFAM" id="SSF52743">
    <property type="entry name" value="Subtilisin-like"/>
    <property type="match status" value="1"/>
</dbReference>
<reference evidence="7 8" key="1">
    <citation type="submission" date="2021-01" db="EMBL/GenBank/DDBJ databases">
        <title>Whole genome shotgun sequence of Asanoa siamensis NBRC 107932.</title>
        <authorList>
            <person name="Komaki H."/>
            <person name="Tamura T."/>
        </authorList>
    </citation>
    <scope>NUCLEOTIDE SEQUENCE [LARGE SCALE GENOMIC DNA]</scope>
    <source>
        <strain evidence="7 8">NBRC 107932</strain>
    </source>
</reference>